<evidence type="ECO:0000313" key="2">
    <source>
        <dbReference type="EMBL" id="KAL0422777.1"/>
    </source>
</evidence>
<dbReference type="GO" id="GO:0010099">
    <property type="term" value="P:regulation of photomorphogenesis"/>
    <property type="evidence" value="ECO:0007669"/>
    <property type="project" value="InterPro"/>
</dbReference>
<dbReference type="AlphaFoldDB" id="A0AAW2V2I2"/>
<organism evidence="2">
    <name type="scientific">Sesamum latifolium</name>
    <dbReference type="NCBI Taxonomy" id="2727402"/>
    <lineage>
        <taxon>Eukaryota</taxon>
        <taxon>Viridiplantae</taxon>
        <taxon>Streptophyta</taxon>
        <taxon>Embryophyta</taxon>
        <taxon>Tracheophyta</taxon>
        <taxon>Spermatophyta</taxon>
        <taxon>Magnoliopsida</taxon>
        <taxon>eudicotyledons</taxon>
        <taxon>Gunneridae</taxon>
        <taxon>Pentapetalae</taxon>
        <taxon>asterids</taxon>
        <taxon>lamiids</taxon>
        <taxon>Lamiales</taxon>
        <taxon>Pedaliaceae</taxon>
        <taxon>Sesamum</taxon>
    </lineage>
</organism>
<accession>A0AAW2V2I2</accession>
<dbReference type="PANTHER" id="PTHR36062">
    <property type="entry name" value="OS01G0687300 PROTEIN"/>
    <property type="match status" value="1"/>
</dbReference>
<feature type="compositionally biased region" description="Polar residues" evidence="1">
    <location>
        <begin position="290"/>
        <end position="307"/>
    </location>
</feature>
<name>A0AAW2V2I2_9LAMI</name>
<feature type="region of interest" description="Disordered" evidence="1">
    <location>
        <begin position="290"/>
        <end position="309"/>
    </location>
</feature>
<proteinExistence type="predicted"/>
<dbReference type="PANTHER" id="PTHR36062:SF1">
    <property type="entry name" value="OS01G0687300 PROTEIN"/>
    <property type="match status" value="1"/>
</dbReference>
<protein>
    <submittedName>
        <fullName evidence="2">Uncharacterized protein</fullName>
    </submittedName>
</protein>
<reference evidence="2" key="1">
    <citation type="submission" date="2020-06" db="EMBL/GenBank/DDBJ databases">
        <authorList>
            <person name="Li T."/>
            <person name="Hu X."/>
            <person name="Zhang T."/>
            <person name="Song X."/>
            <person name="Zhang H."/>
            <person name="Dai N."/>
            <person name="Sheng W."/>
            <person name="Hou X."/>
            <person name="Wei L."/>
        </authorList>
    </citation>
    <scope>NUCLEOTIDE SEQUENCE</scope>
    <source>
        <strain evidence="2">KEN1</strain>
        <tissue evidence="2">Leaf</tissue>
    </source>
</reference>
<sequence length="429" mass="48024">MINEYAVVSKQLADTCLRKLEHEHCHERNQSADLVCQTKMACRSKNTCYGEGDMCDTDLSTFGRDWFRKVQKCTGISLFPTQYTGSEKIETKKSKNDCYPLQKLQNCVHDVESRFYTSVDSVEGTTCKQVKLQPLARCICSEAKENVGDVKAFKVTRENESSVEMDAMDMDSFKENSWTNLHSGSFSTAAIKDTNKDASLPPHLGVPSSSKVGCQQLTIRQPDINLELPALLGGASSSENTFTDFSETQSLELERLSAHVEQPKRKSTLSVDDHLYADPDNIMVKRLKLSSSNSAHGTKSSNLAQDSSHGKMGEFFSRILKSSITSSEPNPNKHHSEESLLSDTSRDFLRKDNDIIQDPINKDKGLLLSHAWIQRWLRNGPKMTEAKPETVVVSELLKLISTEESPKETVSEHCSYGTDAKGYHWFATM</sequence>
<comment type="caution">
    <text evidence="2">The sequence shown here is derived from an EMBL/GenBank/DDBJ whole genome shotgun (WGS) entry which is preliminary data.</text>
</comment>
<dbReference type="EMBL" id="JACGWN010000011">
    <property type="protein sequence ID" value="KAL0422777.1"/>
    <property type="molecule type" value="Genomic_DNA"/>
</dbReference>
<evidence type="ECO:0000256" key="1">
    <source>
        <dbReference type="SAM" id="MobiDB-lite"/>
    </source>
</evidence>
<dbReference type="InterPro" id="IPR037476">
    <property type="entry name" value="PCH1"/>
</dbReference>
<reference evidence="2" key="2">
    <citation type="journal article" date="2024" name="Plant">
        <title>Genomic evolution and insights into agronomic trait innovations of Sesamum species.</title>
        <authorList>
            <person name="Miao H."/>
            <person name="Wang L."/>
            <person name="Qu L."/>
            <person name="Liu H."/>
            <person name="Sun Y."/>
            <person name="Le M."/>
            <person name="Wang Q."/>
            <person name="Wei S."/>
            <person name="Zheng Y."/>
            <person name="Lin W."/>
            <person name="Duan Y."/>
            <person name="Cao H."/>
            <person name="Xiong S."/>
            <person name="Wang X."/>
            <person name="Wei L."/>
            <person name="Li C."/>
            <person name="Ma Q."/>
            <person name="Ju M."/>
            <person name="Zhao R."/>
            <person name="Li G."/>
            <person name="Mu C."/>
            <person name="Tian Q."/>
            <person name="Mei H."/>
            <person name="Zhang T."/>
            <person name="Gao T."/>
            <person name="Zhang H."/>
        </authorList>
    </citation>
    <scope>NUCLEOTIDE SEQUENCE</scope>
    <source>
        <strain evidence="2">KEN1</strain>
    </source>
</reference>
<gene>
    <name evidence="2" type="ORF">Slati_3300600</name>
</gene>